<proteinExistence type="predicted"/>
<dbReference type="InterPro" id="IPR001667">
    <property type="entry name" value="DDH_dom"/>
</dbReference>
<reference evidence="3 4" key="1">
    <citation type="submission" date="2007-08" db="EMBL/GenBank/DDBJ databases">
        <title>Complete sequence of Roseiflexus castenholzii DSM 13941.</title>
        <authorList>
            <consortium name="US DOE Joint Genome Institute"/>
            <person name="Copeland A."/>
            <person name="Lucas S."/>
            <person name="Lapidus A."/>
            <person name="Barry K."/>
            <person name="Glavina del Rio T."/>
            <person name="Dalin E."/>
            <person name="Tice H."/>
            <person name="Pitluck S."/>
            <person name="Thompson L.S."/>
            <person name="Brettin T."/>
            <person name="Bruce D."/>
            <person name="Detter J.C."/>
            <person name="Han C."/>
            <person name="Tapia R."/>
            <person name="Schmutz J."/>
            <person name="Larimer F."/>
            <person name="Land M."/>
            <person name="Hauser L."/>
            <person name="Kyrpides N."/>
            <person name="Mikhailova N."/>
            <person name="Bryant D.A."/>
            <person name="Hanada S."/>
            <person name="Tsukatani Y."/>
            <person name="Richardson P."/>
        </authorList>
    </citation>
    <scope>NUCLEOTIDE SEQUENCE [LARGE SCALE GENOMIC DNA]</scope>
    <source>
        <strain evidence="4">DSM 13941 / HLO8</strain>
    </source>
</reference>
<sequence>MISNDPATVAAPLTEYIAAAQHTLILTHVNPDGDAVGAALAVWHVLGILGKQRTAMLMPPIPVYAAWLPGADQIVLYQSGMALPPADLAILVDTAHLTRIGPMYDEHAAMLATLPVVVIDHHVTNDGGASLNLVDPDAASTCDLLYRLFRAMGVPIDRTIATCLLLGLTTDTQSFQTNATHPESLRVAAALLESGADHARIIRAVYYGLPASSAALMGHALAGLRYEDGVVWTTVDKRMFAATGAEEEAADEVIRVLQRIGEARVMALFKERSDGTTKISLRARAPLNVAAIAQRWGGGGHAQAAGANLSMTPAEAAMVVVPLLKELAASNAL</sequence>
<dbReference type="KEGG" id="rca:Rcas_1129"/>
<accession>A7NIC8</accession>
<dbReference type="Gene3D" id="3.10.310.30">
    <property type="match status" value="1"/>
</dbReference>
<dbReference type="PANTHER" id="PTHR47618">
    <property type="entry name" value="BIFUNCTIONAL OLIGORIBONUCLEASE AND PAP PHOSPHATASE NRNA"/>
    <property type="match status" value="1"/>
</dbReference>
<dbReference type="Gene3D" id="3.90.1640.10">
    <property type="entry name" value="inorganic pyrophosphatase (n-terminal core)"/>
    <property type="match status" value="1"/>
</dbReference>
<dbReference type="InterPro" id="IPR051319">
    <property type="entry name" value="Oligoribo/pAp-PDE_c-di-AMP_PDE"/>
</dbReference>
<evidence type="ECO:0000313" key="4">
    <source>
        <dbReference type="Proteomes" id="UP000000263"/>
    </source>
</evidence>
<feature type="domain" description="DDH" evidence="1">
    <location>
        <begin position="23"/>
        <end position="167"/>
    </location>
</feature>
<dbReference type="Pfam" id="PF01368">
    <property type="entry name" value="DHH"/>
    <property type="match status" value="1"/>
</dbReference>
<dbReference type="STRING" id="383372.Rcas_1129"/>
<evidence type="ECO:0000259" key="2">
    <source>
        <dbReference type="Pfam" id="PF02272"/>
    </source>
</evidence>
<dbReference type="SUPFAM" id="SSF64182">
    <property type="entry name" value="DHH phosphoesterases"/>
    <property type="match status" value="1"/>
</dbReference>
<dbReference type="OrthoDB" id="9803668at2"/>
<feature type="domain" description="DHHA1" evidence="2">
    <location>
        <begin position="244"/>
        <end position="311"/>
    </location>
</feature>
<gene>
    <name evidence="3" type="ordered locus">Rcas_1129</name>
</gene>
<dbReference type="Proteomes" id="UP000000263">
    <property type="component" value="Chromosome"/>
</dbReference>
<dbReference type="HOGENOM" id="CLU_039720_0_0_0"/>
<evidence type="ECO:0000259" key="1">
    <source>
        <dbReference type="Pfam" id="PF01368"/>
    </source>
</evidence>
<dbReference type="RefSeq" id="WP_012119658.1">
    <property type="nucleotide sequence ID" value="NC_009767.1"/>
</dbReference>
<dbReference type="EMBL" id="CP000804">
    <property type="protein sequence ID" value="ABU57228.1"/>
    <property type="molecule type" value="Genomic_DNA"/>
</dbReference>
<protein>
    <submittedName>
        <fullName evidence="3">Phosphoesterase RecJ domain protein</fullName>
    </submittedName>
</protein>
<name>A7NIC8_ROSCS</name>
<dbReference type="GO" id="GO:0003676">
    <property type="term" value="F:nucleic acid binding"/>
    <property type="evidence" value="ECO:0007669"/>
    <property type="project" value="InterPro"/>
</dbReference>
<dbReference type="eggNOG" id="COG0618">
    <property type="taxonomic scope" value="Bacteria"/>
</dbReference>
<dbReference type="AlphaFoldDB" id="A7NIC8"/>
<organism evidence="3 4">
    <name type="scientific">Roseiflexus castenholzii (strain DSM 13941 / HLO8)</name>
    <dbReference type="NCBI Taxonomy" id="383372"/>
    <lineage>
        <taxon>Bacteria</taxon>
        <taxon>Bacillati</taxon>
        <taxon>Chloroflexota</taxon>
        <taxon>Chloroflexia</taxon>
        <taxon>Chloroflexales</taxon>
        <taxon>Roseiflexineae</taxon>
        <taxon>Roseiflexaceae</taxon>
        <taxon>Roseiflexus</taxon>
    </lineage>
</organism>
<dbReference type="InterPro" id="IPR003156">
    <property type="entry name" value="DHHA1_dom"/>
</dbReference>
<evidence type="ECO:0000313" key="3">
    <source>
        <dbReference type="EMBL" id="ABU57228.1"/>
    </source>
</evidence>
<dbReference type="Pfam" id="PF02272">
    <property type="entry name" value="DHHA1"/>
    <property type="match status" value="1"/>
</dbReference>
<keyword evidence="4" id="KW-1185">Reference proteome</keyword>
<dbReference type="PANTHER" id="PTHR47618:SF1">
    <property type="entry name" value="BIFUNCTIONAL OLIGORIBONUCLEASE AND PAP PHOSPHATASE NRNA"/>
    <property type="match status" value="1"/>
</dbReference>
<dbReference type="InterPro" id="IPR038763">
    <property type="entry name" value="DHH_sf"/>
</dbReference>